<feature type="compositionally biased region" description="Polar residues" evidence="14">
    <location>
        <begin position="211"/>
        <end position="231"/>
    </location>
</feature>
<keyword evidence="4" id="KW-0963">Cytoplasm</keyword>
<dbReference type="Gene3D" id="1.10.8.10">
    <property type="entry name" value="DNA helicase RuvA subunit, C-terminal domain"/>
    <property type="match status" value="1"/>
</dbReference>
<keyword evidence="9" id="KW-0648">Protein biosynthesis</keyword>
<feature type="region of interest" description="Disordered" evidence="14">
    <location>
        <begin position="46"/>
        <end position="73"/>
    </location>
</feature>
<dbReference type="Proteomes" id="UP001557470">
    <property type="component" value="Unassembled WGS sequence"/>
</dbReference>
<comment type="subcellular location">
    <subcellularLocation>
        <location evidence="1">Cytoplasm</location>
    </subcellularLocation>
</comment>
<feature type="region of interest" description="Disordered" evidence="14">
    <location>
        <begin position="124"/>
        <end position="177"/>
    </location>
</feature>
<evidence type="ECO:0000256" key="7">
    <source>
        <dbReference type="ARBA" id="ARBA00022801"/>
    </source>
</evidence>
<keyword evidence="17" id="KW-1185">Reference proteome</keyword>
<evidence type="ECO:0000256" key="14">
    <source>
        <dbReference type="SAM" id="MobiDB-lite"/>
    </source>
</evidence>
<dbReference type="InterPro" id="IPR027417">
    <property type="entry name" value="P-loop_NTPase"/>
</dbReference>
<dbReference type="GO" id="GO:0005525">
    <property type="term" value="F:GTP binding"/>
    <property type="evidence" value="ECO:0007669"/>
    <property type="project" value="UniProtKB-KW"/>
</dbReference>
<evidence type="ECO:0000313" key="16">
    <source>
        <dbReference type="EMBL" id="KAL0967117.1"/>
    </source>
</evidence>
<evidence type="ECO:0000256" key="4">
    <source>
        <dbReference type="ARBA" id="ARBA00022490"/>
    </source>
</evidence>
<evidence type="ECO:0000259" key="15">
    <source>
        <dbReference type="PROSITE" id="PS51722"/>
    </source>
</evidence>
<dbReference type="AlphaFoldDB" id="A0ABD0WTW1"/>
<comment type="function">
    <text evidence="11">GTPase component of the Pelota-HBS1L complex, a complex that recognizes stalled ribosomes and triggers the No-Go Decay (NGD) pathway. The Pelota-HBS1L complex recognizes ribosomes stalled at the 3' end of an mRNA and engages stalled ribosomes by destabilizing mRNA in the mRNA channel. Following mRNA extraction from stalled ribosomes by the SKI complex, the Pelota-HBS1L complex promotes recruitment of ABCE1, which drives the disassembly of stalled ribosomes, followed by degradation of damaged mRNAs as part of the NGD pathway.</text>
</comment>
<evidence type="ECO:0000256" key="12">
    <source>
        <dbReference type="ARBA" id="ARBA00047094"/>
    </source>
</evidence>
<dbReference type="Pfam" id="PF03144">
    <property type="entry name" value="GTP_EFTU_D2"/>
    <property type="match status" value="1"/>
</dbReference>
<dbReference type="InterPro" id="IPR050100">
    <property type="entry name" value="TRAFAC_GTPase_members"/>
</dbReference>
<organism evidence="16 17">
    <name type="scientific">Umbra pygmaea</name>
    <name type="common">Eastern mudminnow</name>
    <dbReference type="NCBI Taxonomy" id="75934"/>
    <lineage>
        <taxon>Eukaryota</taxon>
        <taxon>Metazoa</taxon>
        <taxon>Chordata</taxon>
        <taxon>Craniata</taxon>
        <taxon>Vertebrata</taxon>
        <taxon>Euteleostomi</taxon>
        <taxon>Actinopterygii</taxon>
        <taxon>Neopterygii</taxon>
        <taxon>Teleostei</taxon>
        <taxon>Protacanthopterygii</taxon>
        <taxon>Esociformes</taxon>
        <taxon>Umbridae</taxon>
        <taxon>Umbra</taxon>
    </lineage>
</organism>
<feature type="domain" description="Tr-type G" evidence="15">
    <location>
        <begin position="270"/>
        <end position="494"/>
    </location>
</feature>
<evidence type="ECO:0000256" key="11">
    <source>
        <dbReference type="ARBA" id="ARBA00045849"/>
    </source>
</evidence>
<reference evidence="16 17" key="1">
    <citation type="submission" date="2024-06" db="EMBL/GenBank/DDBJ databases">
        <authorList>
            <person name="Pan Q."/>
            <person name="Wen M."/>
            <person name="Jouanno E."/>
            <person name="Zahm M."/>
            <person name="Klopp C."/>
            <person name="Cabau C."/>
            <person name="Louis A."/>
            <person name="Berthelot C."/>
            <person name="Parey E."/>
            <person name="Roest Crollius H."/>
            <person name="Montfort J."/>
            <person name="Robinson-Rechavi M."/>
            <person name="Bouchez O."/>
            <person name="Lampietro C."/>
            <person name="Lopez Roques C."/>
            <person name="Donnadieu C."/>
            <person name="Postlethwait J."/>
            <person name="Bobe J."/>
            <person name="Verreycken H."/>
            <person name="Guiguen Y."/>
        </authorList>
    </citation>
    <scope>NUCLEOTIDE SEQUENCE [LARGE SCALE GENOMIC DNA]</scope>
    <source>
        <strain evidence="16">Up_M1</strain>
        <tissue evidence="16">Testis</tissue>
    </source>
</reference>
<dbReference type="SUPFAM" id="SSF52540">
    <property type="entry name" value="P-loop containing nucleoside triphosphate hydrolases"/>
    <property type="match status" value="1"/>
</dbReference>
<dbReference type="CDD" id="cd01883">
    <property type="entry name" value="EF1_alpha"/>
    <property type="match status" value="1"/>
</dbReference>
<dbReference type="EMBL" id="JAGEUA010000008">
    <property type="protein sequence ID" value="KAL0967117.1"/>
    <property type="molecule type" value="Genomic_DNA"/>
</dbReference>
<evidence type="ECO:0000256" key="8">
    <source>
        <dbReference type="ARBA" id="ARBA00022845"/>
    </source>
</evidence>
<dbReference type="FunFam" id="3.40.50.300:FF:000204">
    <property type="entry name" value="Translation elongation factor Tu"/>
    <property type="match status" value="1"/>
</dbReference>
<comment type="catalytic activity">
    <reaction evidence="13">
        <text>GTP + H2O = GDP + phosphate + H(+)</text>
        <dbReference type="Rhea" id="RHEA:19669"/>
        <dbReference type="ChEBI" id="CHEBI:15377"/>
        <dbReference type="ChEBI" id="CHEBI:15378"/>
        <dbReference type="ChEBI" id="CHEBI:37565"/>
        <dbReference type="ChEBI" id="CHEBI:43474"/>
        <dbReference type="ChEBI" id="CHEBI:58189"/>
    </reaction>
    <physiologicalReaction direction="left-to-right" evidence="13">
        <dbReference type="Rhea" id="RHEA:19670"/>
    </physiologicalReaction>
</comment>
<evidence type="ECO:0000313" key="17">
    <source>
        <dbReference type="Proteomes" id="UP001557470"/>
    </source>
</evidence>
<dbReference type="Gene3D" id="2.40.30.10">
    <property type="entry name" value="Translation factors"/>
    <property type="match status" value="2"/>
</dbReference>
<dbReference type="InterPro" id="IPR015033">
    <property type="entry name" value="HBS1-like_N"/>
</dbReference>
<dbReference type="InterPro" id="IPR000795">
    <property type="entry name" value="T_Tr_GTP-bd_dom"/>
</dbReference>
<dbReference type="GO" id="GO:0006412">
    <property type="term" value="P:translation"/>
    <property type="evidence" value="ECO:0007669"/>
    <property type="project" value="UniProtKB-KW"/>
</dbReference>
<evidence type="ECO:0000256" key="5">
    <source>
        <dbReference type="ARBA" id="ARBA00022553"/>
    </source>
</evidence>
<feature type="compositionally biased region" description="Acidic residues" evidence="14">
    <location>
        <begin position="53"/>
        <end position="64"/>
    </location>
</feature>
<dbReference type="CDD" id="cd04093">
    <property type="entry name" value="HBS1_C_III"/>
    <property type="match status" value="1"/>
</dbReference>
<dbReference type="InterPro" id="IPR054696">
    <property type="entry name" value="GTP-eEF1A_C"/>
</dbReference>
<dbReference type="PANTHER" id="PTHR23115">
    <property type="entry name" value="TRANSLATION FACTOR"/>
    <property type="match status" value="1"/>
</dbReference>
<comment type="similarity">
    <text evidence="2">Belongs to the TRAFAC class translation factor GTPase superfamily. Classic translation factor GTPase family. EF-Tu/EF-1A subfamily.</text>
</comment>
<keyword evidence="10" id="KW-0342">GTP-binding</keyword>
<dbReference type="FunFam" id="2.40.30.10:FF:000020">
    <property type="entry name" value="Translation elongation factor EF-1"/>
    <property type="match status" value="1"/>
</dbReference>
<dbReference type="SUPFAM" id="SSF109732">
    <property type="entry name" value="HBS1-like domain"/>
    <property type="match status" value="1"/>
</dbReference>
<dbReference type="GO" id="GO:0006417">
    <property type="term" value="P:regulation of translation"/>
    <property type="evidence" value="ECO:0007669"/>
    <property type="project" value="UniProtKB-KW"/>
</dbReference>
<evidence type="ECO:0000256" key="10">
    <source>
        <dbReference type="ARBA" id="ARBA00023134"/>
    </source>
</evidence>
<dbReference type="GO" id="GO:0016787">
    <property type="term" value="F:hydrolase activity"/>
    <property type="evidence" value="ECO:0007669"/>
    <property type="project" value="UniProtKB-KW"/>
</dbReference>
<comment type="subunit">
    <text evidence="12">Component of the Pelota-HBS1L complex, also named Dom34-Hbs1 complex, composed of PELO and HBS1L. Interacts with the SKI complex.</text>
</comment>
<comment type="caution">
    <text evidence="16">The sequence shown here is derived from an EMBL/GenBank/DDBJ whole genome shotgun (WGS) entry which is preliminary data.</text>
</comment>
<feature type="region of interest" description="Disordered" evidence="14">
    <location>
        <begin position="211"/>
        <end position="257"/>
    </location>
</feature>
<evidence type="ECO:0000256" key="3">
    <source>
        <dbReference type="ARBA" id="ARBA00015186"/>
    </source>
</evidence>
<dbReference type="Pfam" id="PF00009">
    <property type="entry name" value="GTP_EFTU"/>
    <property type="match status" value="1"/>
</dbReference>
<name>A0ABD0WTW1_UMBPY</name>
<gene>
    <name evidence="16" type="ORF">UPYG_G00247990</name>
</gene>
<protein>
    <recommendedName>
        <fullName evidence="3">HBS1-like protein</fullName>
    </recommendedName>
</protein>
<keyword evidence="8" id="KW-0810">Translation regulation</keyword>
<evidence type="ECO:0000256" key="13">
    <source>
        <dbReference type="ARBA" id="ARBA00049117"/>
    </source>
</evidence>
<proteinExistence type="inferred from homology"/>
<dbReference type="PROSITE" id="PS51722">
    <property type="entry name" value="G_TR_2"/>
    <property type="match status" value="1"/>
</dbReference>
<dbReference type="InterPro" id="IPR009001">
    <property type="entry name" value="Transl_elong_EF1A/Init_IF2_C"/>
</dbReference>
<dbReference type="InterPro" id="IPR037189">
    <property type="entry name" value="HBS1-like_N_sf"/>
</dbReference>
<dbReference type="SUPFAM" id="SSF50465">
    <property type="entry name" value="EF-Tu/eEF-1alpha/eIF2-gamma C-terminal domain"/>
    <property type="match status" value="1"/>
</dbReference>
<accession>A0ABD0WTW1</accession>
<dbReference type="Pfam" id="PF08938">
    <property type="entry name" value="HBS1_N"/>
    <property type="match status" value="1"/>
</dbReference>
<keyword evidence="7" id="KW-0378">Hydrolase</keyword>
<dbReference type="CDD" id="cd16267">
    <property type="entry name" value="HBS1-like_II"/>
    <property type="match status" value="1"/>
</dbReference>
<evidence type="ECO:0000256" key="6">
    <source>
        <dbReference type="ARBA" id="ARBA00022741"/>
    </source>
</evidence>
<evidence type="ECO:0000256" key="9">
    <source>
        <dbReference type="ARBA" id="ARBA00022917"/>
    </source>
</evidence>
<dbReference type="InterPro" id="IPR004161">
    <property type="entry name" value="EFTu-like_2"/>
</dbReference>
<keyword evidence="5" id="KW-0597">Phosphoprotein</keyword>
<dbReference type="Pfam" id="PF22594">
    <property type="entry name" value="GTP-eEF1A_C"/>
    <property type="match status" value="1"/>
</dbReference>
<keyword evidence="6" id="KW-0547">Nucleotide-binding</keyword>
<dbReference type="PRINTS" id="PR00315">
    <property type="entry name" value="ELONGATNFCT"/>
</dbReference>
<feature type="compositionally biased region" description="Basic and acidic residues" evidence="14">
    <location>
        <begin position="165"/>
        <end position="177"/>
    </location>
</feature>
<dbReference type="GO" id="GO:0005737">
    <property type="term" value="C:cytoplasm"/>
    <property type="evidence" value="ECO:0007669"/>
    <property type="project" value="UniProtKB-SubCell"/>
</dbReference>
<dbReference type="SUPFAM" id="SSF50447">
    <property type="entry name" value="Translation proteins"/>
    <property type="match status" value="1"/>
</dbReference>
<evidence type="ECO:0000256" key="1">
    <source>
        <dbReference type="ARBA" id="ARBA00004496"/>
    </source>
</evidence>
<evidence type="ECO:0000256" key="2">
    <source>
        <dbReference type="ARBA" id="ARBA00007249"/>
    </source>
</evidence>
<dbReference type="InterPro" id="IPR009000">
    <property type="entry name" value="Transl_B-barrel_sf"/>
</dbReference>
<dbReference type="Gene3D" id="3.40.50.300">
    <property type="entry name" value="P-loop containing nucleotide triphosphate hydrolases"/>
    <property type="match status" value="1"/>
</dbReference>
<dbReference type="FunFam" id="2.40.30.10:FF:000035">
    <property type="entry name" value="HBS1-like translational GTPase"/>
    <property type="match status" value="1"/>
</dbReference>
<sequence length="696" mass="76291">MSRHRNVRGYNYDEDFDDDDVYGQSVDDDYCISPATAAQFIYSRQERPSVEPPLEEEEIEEDEALPTSPTLTHNLNPLDQGKLFSCLDQMRAVLGDAVPESILTQAALRCSFDPQRALDVVLSEEGSVPPPPVTRTNHDTPLPQRTTKDKTLVPRANQEAPVTPRLDKAKGRSVADSKLDQEVLPKVARMTVSGNKQTMGFDVPSTVENGVGSSDVTMTTCPDTPSKQPETPSKGGVDEPVSAPTPGRTPGKAKQQLDVRAELEKRQGGKPLLNLVVIGHVDAGKSTLMGHLLYLLGNVNKRTMHKYEQEAKKAGKASFAYAWVLDETGEERDRGVTMDVGMTKFETASKVVTLMDAPGHRDFIPNMITGAAQADVAVLVVDASRGEFEAGFEAGGQTREHGLLVRSLGVTQLAVAVNKMDQVNWEQERFKEIIFKLGHFLKQAGFKDSDVIYVPTSGLSGENLTSKSCVPELTSWYSGPCLLDQIDSFKPPQRSVDKPFRLCVSDVFKDQGSGFCVTGKIEAGYIQTGDRVLAMPPNETCTVKGISLHDEALDWAAAGDHVSLTVTGMDIIKINVGCVFCDIKEPIRACSRFRARILLFNIEVPITQGFPVLLHYQTISEPATIRKLVSVLHKSSGEVLKKKPKCLVKGMNAVVEIQTQRPVALELYKDFKELGRFMLRYVGSTIAAGVVTEIKE</sequence>